<evidence type="ECO:0000256" key="6">
    <source>
        <dbReference type="ARBA" id="ARBA00049246"/>
    </source>
</evidence>
<evidence type="ECO:0000256" key="3">
    <source>
        <dbReference type="ARBA" id="ARBA00043952"/>
    </source>
</evidence>
<dbReference type="GO" id="GO:0005788">
    <property type="term" value="C:endoplasmic reticulum lumen"/>
    <property type="evidence" value="ECO:0007669"/>
    <property type="project" value="UniProtKB-SubCell"/>
</dbReference>
<protein>
    <recommendedName>
        <fullName evidence="7">Glycosyl transferase CAP10 domain-containing protein</fullName>
    </recommendedName>
</protein>
<comment type="subcellular location">
    <subcellularLocation>
        <location evidence="1">Endoplasmic reticulum lumen</location>
    </subcellularLocation>
</comment>
<comment type="pathway">
    <text evidence="3">Protein modification.</text>
</comment>
<sequence length="457" mass="53730">MPARYFFVNFTSMNSQSYTPDLAKDLIVEIDGKSSSSKHCRIWVNKLDRKDGTFIVRYKLYETCLELSIHIYYKRKDLKGSPFVFNGPIYPDQCNCPQKDLEQWLKNYECPTSYEQIDKDLKPFHNLDIRKDINTIIKKYHQPESTSFCHYAVKDNEIYRECYGKHIGFNMFSDNILLSLARKVKLPNMELVINLGDWPLVHKQDDILPIFSWCGNRDNYDIVMPTYDLTESTLENMGRVTLDTLSVQSGAEVPWSQRETRAVWRGRDSRAERLKLIDIARANPDLFNASLTNFFFFRDKEAEYGPKQPHISFFKFFDYKYQINIDGTVAAYRMPYLLAGGGMVLKQDSPYYEHFYSQLQAWEHFVPIKRDLSDLVERVKWAQQNDDKAQQIAINAKNFANKHLLPKHVICYHAVLFWEWSKRIKNEAVLTKGMTHVPQPAFECDCKYQAINIREDL</sequence>
<comment type="caution">
    <text evidence="8">The sequence shown here is derived from an EMBL/GenBank/DDBJ whole genome shotgun (WGS) entry which is preliminary data.</text>
</comment>
<dbReference type="InterPro" id="IPR051091">
    <property type="entry name" value="O-Glucosyltr/Glycosyltrsf_90"/>
</dbReference>
<dbReference type="Gene3D" id="2.60.40.10">
    <property type="entry name" value="Immunoglobulins"/>
    <property type="match status" value="1"/>
</dbReference>
<comment type="similarity">
    <text evidence="2">Belongs to the KDELC family.</text>
</comment>
<evidence type="ECO:0000256" key="2">
    <source>
        <dbReference type="ARBA" id="ARBA00006063"/>
    </source>
</evidence>
<evidence type="ECO:0000313" key="8">
    <source>
        <dbReference type="EMBL" id="CAB3250269.1"/>
    </source>
</evidence>
<comment type="catalytic activity">
    <reaction evidence="6">
        <text>L-seryl-[EGF-like domain protein] + UDP-alpha-D-glucose = 3-O-(beta-D-glucosyl)-L-seryl-[EGF-like domain protein] + UDP + H(+)</text>
        <dbReference type="Rhea" id="RHEA:58116"/>
        <dbReference type="Rhea" id="RHEA-COMP:14610"/>
        <dbReference type="Rhea" id="RHEA-COMP:16010"/>
        <dbReference type="ChEBI" id="CHEBI:15378"/>
        <dbReference type="ChEBI" id="CHEBI:29999"/>
        <dbReference type="ChEBI" id="CHEBI:58223"/>
        <dbReference type="ChEBI" id="CHEBI:58885"/>
        <dbReference type="ChEBI" id="CHEBI:140576"/>
    </reaction>
</comment>
<dbReference type="SMART" id="SM00672">
    <property type="entry name" value="CAP10"/>
    <property type="match status" value="1"/>
</dbReference>
<feature type="domain" description="Glycosyl transferase CAP10" evidence="7">
    <location>
        <begin position="185"/>
        <end position="427"/>
    </location>
</feature>
<gene>
    <name evidence="8" type="ORF">APLA_LOCUS12631</name>
</gene>
<organism evidence="8 9">
    <name type="scientific">Arctia plantaginis</name>
    <name type="common">Wood tiger moth</name>
    <name type="synonym">Phalaena plantaginis</name>
    <dbReference type="NCBI Taxonomy" id="874455"/>
    <lineage>
        <taxon>Eukaryota</taxon>
        <taxon>Metazoa</taxon>
        <taxon>Ecdysozoa</taxon>
        <taxon>Arthropoda</taxon>
        <taxon>Hexapoda</taxon>
        <taxon>Insecta</taxon>
        <taxon>Pterygota</taxon>
        <taxon>Neoptera</taxon>
        <taxon>Endopterygota</taxon>
        <taxon>Lepidoptera</taxon>
        <taxon>Glossata</taxon>
        <taxon>Ditrysia</taxon>
        <taxon>Noctuoidea</taxon>
        <taxon>Erebidae</taxon>
        <taxon>Arctiinae</taxon>
        <taxon>Arctia</taxon>
    </lineage>
</organism>
<evidence type="ECO:0000256" key="1">
    <source>
        <dbReference type="ARBA" id="ARBA00004319"/>
    </source>
</evidence>
<dbReference type="Proteomes" id="UP000494106">
    <property type="component" value="Unassembled WGS sequence"/>
</dbReference>
<comment type="catalytic activity">
    <reaction evidence="5">
        <text>L-seryl-[EGF-like domain protein] + UDP-alpha-D-xylose = 3-O-(beta-D-xylosyl)-L-seryl-[EGF-like domain protein] + UDP + H(+)</text>
        <dbReference type="Rhea" id="RHEA:62016"/>
        <dbReference type="Rhea" id="RHEA-COMP:16010"/>
        <dbReference type="Rhea" id="RHEA-COMP:16011"/>
        <dbReference type="ChEBI" id="CHEBI:15378"/>
        <dbReference type="ChEBI" id="CHEBI:29999"/>
        <dbReference type="ChEBI" id="CHEBI:57632"/>
        <dbReference type="ChEBI" id="CHEBI:58223"/>
        <dbReference type="ChEBI" id="CHEBI:132085"/>
    </reaction>
</comment>
<accession>A0A8S1AZ20</accession>
<dbReference type="SUPFAM" id="SSF81296">
    <property type="entry name" value="E set domains"/>
    <property type="match status" value="1"/>
</dbReference>
<dbReference type="PANTHER" id="PTHR12203:SF122">
    <property type="entry name" value="GLYCOSYL TRANSFERASE CAP10 DOMAIN-CONTAINING PROTEIN"/>
    <property type="match status" value="1"/>
</dbReference>
<dbReference type="Pfam" id="PF05686">
    <property type="entry name" value="Glyco_transf_90"/>
    <property type="match status" value="1"/>
</dbReference>
<dbReference type="PANTHER" id="PTHR12203">
    <property type="entry name" value="KDEL LYS-ASP-GLU-LEU CONTAINING - RELATED"/>
    <property type="match status" value="1"/>
</dbReference>
<dbReference type="InterPro" id="IPR013783">
    <property type="entry name" value="Ig-like_fold"/>
</dbReference>
<dbReference type="GO" id="GO:0046527">
    <property type="term" value="F:glucosyltransferase activity"/>
    <property type="evidence" value="ECO:0007669"/>
    <property type="project" value="TreeGrafter"/>
</dbReference>
<evidence type="ECO:0000256" key="5">
    <source>
        <dbReference type="ARBA" id="ARBA00047553"/>
    </source>
</evidence>
<dbReference type="InterPro" id="IPR014756">
    <property type="entry name" value="Ig_E-set"/>
</dbReference>
<proteinExistence type="inferred from homology"/>
<evidence type="ECO:0000313" key="9">
    <source>
        <dbReference type="Proteomes" id="UP000494106"/>
    </source>
</evidence>
<reference evidence="8 9" key="1">
    <citation type="submission" date="2020-04" db="EMBL/GenBank/DDBJ databases">
        <authorList>
            <person name="Wallbank WR R."/>
            <person name="Pardo Diaz C."/>
            <person name="Kozak K."/>
            <person name="Martin S."/>
            <person name="Jiggins C."/>
            <person name="Moest M."/>
            <person name="Warren A I."/>
            <person name="Byers J.R.P. K."/>
            <person name="Montejo-Kovacevich G."/>
            <person name="Yen C E."/>
        </authorList>
    </citation>
    <scope>NUCLEOTIDE SEQUENCE [LARGE SCALE GENOMIC DNA]</scope>
</reference>
<dbReference type="AlphaFoldDB" id="A0A8S1AZ20"/>
<evidence type="ECO:0000259" key="7">
    <source>
        <dbReference type="SMART" id="SM00672"/>
    </source>
</evidence>
<evidence type="ECO:0000256" key="4">
    <source>
        <dbReference type="ARBA" id="ARBA00045690"/>
    </source>
</evidence>
<name>A0A8S1AZ20_ARCPL</name>
<dbReference type="InterPro" id="IPR006598">
    <property type="entry name" value="CAP10"/>
</dbReference>
<dbReference type="EMBL" id="CADEBC010000540">
    <property type="protein sequence ID" value="CAB3250269.1"/>
    <property type="molecule type" value="Genomic_DNA"/>
</dbReference>
<comment type="function">
    <text evidence="4">Protein O-glucosyltransferase. Catalyzes the reaction that attaches glucose through an O-glycosidic linkage to a conserved serine residue found in the consensus sequence C-X-S-X-[PA]-C in epidermal growth factor-like repeats. Regulates Notch signaling by glucosylating Notch in the ER, glucosylation is required for the correct folding and cleavage of Notch.</text>
</comment>
<dbReference type="OrthoDB" id="541052at2759"/>
<keyword evidence="9" id="KW-1185">Reference proteome</keyword>